<feature type="region of interest" description="Disordered" evidence="1">
    <location>
        <begin position="425"/>
        <end position="454"/>
    </location>
</feature>
<dbReference type="AlphaFoldDB" id="A0AAN6GR21"/>
<proteinExistence type="predicted"/>
<protein>
    <submittedName>
        <fullName evidence="3">Uncharacterized protein</fullName>
    </submittedName>
</protein>
<evidence type="ECO:0000313" key="3">
    <source>
        <dbReference type="EMBL" id="KAK0553376.1"/>
    </source>
</evidence>
<sequence length="682" mass="68753">MRPLTGIIATAIFLSVSVSAGENKGFEIRRRAVPSLGGVTQELGLNTKGNKGSFLPISLGSRDESEHSERALAGLPLVGGLTSGLTGGQAQGGKGPLPLKLRSTDNSERALAGLPLVGGLTSGLTGGQAQGGKGPLPLKLRSTDNSERALAGLPLVGGLTSGLTSGQGGLPLKRALPDVLGELTTTAPDGHGNNIKGLNLGPLQVGQKEPPSASSANSERALAGLPLVGDLTSGLTDGAGESGPLPLKRALPDVLGGLTTTAPDGHGNDIKGLNLGPLQLGTKEPPSNKARALPGLPVIGSLASGLSPSSHGGSGAAGVLAAPLSAIARDNVEARALSAVPGFDTLTAVTSELGIGHSGPPVVLPPSEERALGSIAPLPVGELTSGLPLNQHTSGKKILPFTVNSRGQHSRRALAGLPLVGGLTSGLTGGSGQPSQPETYGVAPVSKGQTSEQRRSMTGLPSLGAVTQGLGLNAQGNTDSLIPLSIPLSGRSELPSEAAAHFIKTVQDTTTQLSAAKSKVNDVFGTSSRKAKPVSKEVAASTFQTVTGNLRDMSSKLAQAKNNAKLASHKVAHHKVAHHKNAHALSTRDLTLSSLVSDLISTVNSLLQALEPALTQLLGKVLGAIADALEPLAGQLIQALDGLIQVIEDIVQNLADELTPALQPVLSLVQKLADGLNLNLGN</sequence>
<dbReference type="Proteomes" id="UP001176517">
    <property type="component" value="Unassembled WGS sequence"/>
</dbReference>
<keyword evidence="4" id="KW-1185">Reference proteome</keyword>
<name>A0AAN6GR21_9BASI</name>
<evidence type="ECO:0000256" key="1">
    <source>
        <dbReference type="SAM" id="MobiDB-lite"/>
    </source>
</evidence>
<gene>
    <name evidence="3" type="ORF">OC846_002536</name>
</gene>
<dbReference type="EMBL" id="JAPDMZ010000051">
    <property type="protein sequence ID" value="KAK0553376.1"/>
    <property type="molecule type" value="Genomic_DNA"/>
</dbReference>
<keyword evidence="2" id="KW-0732">Signal</keyword>
<feature type="signal peptide" evidence="2">
    <location>
        <begin position="1"/>
        <end position="20"/>
    </location>
</feature>
<evidence type="ECO:0000256" key="2">
    <source>
        <dbReference type="SAM" id="SignalP"/>
    </source>
</evidence>
<evidence type="ECO:0000313" key="4">
    <source>
        <dbReference type="Proteomes" id="UP001176517"/>
    </source>
</evidence>
<accession>A0AAN6GR21</accession>
<feature type="chain" id="PRO_5042965582" evidence="2">
    <location>
        <begin position="21"/>
        <end position="682"/>
    </location>
</feature>
<comment type="caution">
    <text evidence="3">The sequence shown here is derived from an EMBL/GenBank/DDBJ whole genome shotgun (WGS) entry which is preliminary data.</text>
</comment>
<reference evidence="3" key="1">
    <citation type="journal article" date="2023" name="PhytoFront">
        <title>Draft Genome Resources of Seven Strains of Tilletia horrida, Causal Agent of Kernel Smut of Rice.</title>
        <authorList>
            <person name="Khanal S."/>
            <person name="Antony Babu S."/>
            <person name="Zhou X.G."/>
        </authorList>
    </citation>
    <scope>NUCLEOTIDE SEQUENCE</scope>
    <source>
        <strain evidence="3">TX6</strain>
    </source>
</reference>
<organism evidence="3 4">
    <name type="scientific">Tilletia horrida</name>
    <dbReference type="NCBI Taxonomy" id="155126"/>
    <lineage>
        <taxon>Eukaryota</taxon>
        <taxon>Fungi</taxon>
        <taxon>Dikarya</taxon>
        <taxon>Basidiomycota</taxon>
        <taxon>Ustilaginomycotina</taxon>
        <taxon>Exobasidiomycetes</taxon>
        <taxon>Tilletiales</taxon>
        <taxon>Tilletiaceae</taxon>
        <taxon>Tilletia</taxon>
    </lineage>
</organism>